<sequence length="118" mass="12933">MGIAITNSSTSTPDKACHRTFIDFHEADRGRPAAAPAAAVAAKTLLGRRRAPTNRCHRPGRLSLALRWTTRSTPARLSFSRSEALHMLLFTDTGPARRSRAAFIDACKAGRTSDWQRS</sequence>
<comment type="caution">
    <text evidence="1">The sequence shown here is derived from an EMBL/GenBank/DDBJ whole genome shotgun (WGS) entry which is preliminary data.</text>
</comment>
<dbReference type="Proteomes" id="UP000821845">
    <property type="component" value="Chromosome 1"/>
</dbReference>
<organism evidence="1 2">
    <name type="scientific">Hyalomma asiaticum</name>
    <name type="common">Tick</name>
    <dbReference type="NCBI Taxonomy" id="266040"/>
    <lineage>
        <taxon>Eukaryota</taxon>
        <taxon>Metazoa</taxon>
        <taxon>Ecdysozoa</taxon>
        <taxon>Arthropoda</taxon>
        <taxon>Chelicerata</taxon>
        <taxon>Arachnida</taxon>
        <taxon>Acari</taxon>
        <taxon>Parasitiformes</taxon>
        <taxon>Ixodida</taxon>
        <taxon>Ixodoidea</taxon>
        <taxon>Ixodidae</taxon>
        <taxon>Hyalomminae</taxon>
        <taxon>Hyalomma</taxon>
    </lineage>
</organism>
<name>A0ACB7TL61_HYAAI</name>
<dbReference type="EMBL" id="CM023481">
    <property type="protein sequence ID" value="KAH6946836.1"/>
    <property type="molecule type" value="Genomic_DNA"/>
</dbReference>
<proteinExistence type="predicted"/>
<gene>
    <name evidence="1" type="ORF">HPB50_015436</name>
</gene>
<keyword evidence="2" id="KW-1185">Reference proteome</keyword>
<reference evidence="1" key="1">
    <citation type="submission" date="2020-05" db="EMBL/GenBank/DDBJ databases">
        <title>Large-scale comparative analyses of tick genomes elucidate their genetic diversity and vector capacities.</title>
        <authorList>
            <person name="Jia N."/>
            <person name="Wang J."/>
            <person name="Shi W."/>
            <person name="Du L."/>
            <person name="Sun Y."/>
            <person name="Zhan W."/>
            <person name="Jiang J."/>
            <person name="Wang Q."/>
            <person name="Zhang B."/>
            <person name="Ji P."/>
            <person name="Sakyi L.B."/>
            <person name="Cui X."/>
            <person name="Yuan T."/>
            <person name="Jiang B."/>
            <person name="Yang W."/>
            <person name="Lam T.T.-Y."/>
            <person name="Chang Q."/>
            <person name="Ding S."/>
            <person name="Wang X."/>
            <person name="Zhu J."/>
            <person name="Ruan X."/>
            <person name="Zhao L."/>
            <person name="Wei J."/>
            <person name="Que T."/>
            <person name="Du C."/>
            <person name="Cheng J."/>
            <person name="Dai P."/>
            <person name="Han X."/>
            <person name="Huang E."/>
            <person name="Gao Y."/>
            <person name="Liu J."/>
            <person name="Shao H."/>
            <person name="Ye R."/>
            <person name="Li L."/>
            <person name="Wei W."/>
            <person name="Wang X."/>
            <person name="Wang C."/>
            <person name="Yang T."/>
            <person name="Huo Q."/>
            <person name="Li W."/>
            <person name="Guo W."/>
            <person name="Chen H."/>
            <person name="Zhou L."/>
            <person name="Ni X."/>
            <person name="Tian J."/>
            <person name="Zhou Y."/>
            <person name="Sheng Y."/>
            <person name="Liu T."/>
            <person name="Pan Y."/>
            <person name="Xia L."/>
            <person name="Li J."/>
            <person name="Zhao F."/>
            <person name="Cao W."/>
        </authorList>
    </citation>
    <scope>NUCLEOTIDE SEQUENCE</scope>
    <source>
        <strain evidence="1">Hyas-2018</strain>
    </source>
</reference>
<protein>
    <submittedName>
        <fullName evidence="1">Uncharacterized protein</fullName>
    </submittedName>
</protein>
<evidence type="ECO:0000313" key="2">
    <source>
        <dbReference type="Proteomes" id="UP000821845"/>
    </source>
</evidence>
<accession>A0ACB7TL61</accession>
<evidence type="ECO:0000313" key="1">
    <source>
        <dbReference type="EMBL" id="KAH6946836.1"/>
    </source>
</evidence>